<organism evidence="3 4">
    <name type="scientific">Cinnamomum micranthum f. kanehirae</name>
    <dbReference type="NCBI Taxonomy" id="337451"/>
    <lineage>
        <taxon>Eukaryota</taxon>
        <taxon>Viridiplantae</taxon>
        <taxon>Streptophyta</taxon>
        <taxon>Embryophyta</taxon>
        <taxon>Tracheophyta</taxon>
        <taxon>Spermatophyta</taxon>
        <taxon>Magnoliopsida</taxon>
        <taxon>Magnoliidae</taxon>
        <taxon>Laurales</taxon>
        <taxon>Lauraceae</taxon>
        <taxon>Cinnamomum</taxon>
    </lineage>
</organism>
<accession>A0A3S3MQK1</accession>
<name>A0A3S3MQK1_9MAGN</name>
<proteinExistence type="predicted"/>
<protein>
    <submittedName>
        <fullName evidence="3">Serine/threonine-protein phosphatase 7 long form</fullName>
    </submittedName>
</protein>
<dbReference type="PANTHER" id="PTHR46033">
    <property type="entry name" value="PROTEIN MAIN-LIKE 2"/>
    <property type="match status" value="1"/>
</dbReference>
<sequence length="201" mass="23380">MSIGRSISKSMEDIQLEFPLFKMWEERLKDHHILTNVGEVRRQLDTQDVDSFDWQPYDQYGDELAACVNEVDRSLFRSVVSMINYMIVERHNVDRVLKQFGLKQHVPPFHPTVDRFLDWQLESFEKLEKMADPSQINRFVKSMQRKVEMFKKAWSSSFVSFNVENCINSTFDEKGKADMRSPSPKTLVGSCDGAYGLSPSP</sequence>
<dbReference type="InterPro" id="IPR044824">
    <property type="entry name" value="MAIN-like"/>
</dbReference>
<dbReference type="OrthoDB" id="1503671at2759"/>
<dbReference type="Pfam" id="PF10536">
    <property type="entry name" value="PMD"/>
    <property type="match status" value="1"/>
</dbReference>
<evidence type="ECO:0000313" key="3">
    <source>
        <dbReference type="EMBL" id="RWR73043.1"/>
    </source>
</evidence>
<dbReference type="EMBL" id="QPKB01000001">
    <property type="protein sequence ID" value="RWR73043.1"/>
    <property type="molecule type" value="Genomic_DNA"/>
</dbReference>
<dbReference type="GO" id="GO:0010073">
    <property type="term" value="P:meristem maintenance"/>
    <property type="evidence" value="ECO:0007669"/>
    <property type="project" value="InterPro"/>
</dbReference>
<gene>
    <name evidence="3" type="ORF">CKAN_00129300</name>
</gene>
<feature type="region of interest" description="Disordered" evidence="1">
    <location>
        <begin position="173"/>
        <end position="201"/>
    </location>
</feature>
<dbReference type="Proteomes" id="UP000283530">
    <property type="component" value="Unassembled WGS sequence"/>
</dbReference>
<feature type="domain" description="Aminotransferase-like plant mobile" evidence="2">
    <location>
        <begin position="14"/>
        <end position="110"/>
    </location>
</feature>
<dbReference type="InterPro" id="IPR019557">
    <property type="entry name" value="AminoTfrase-like_pln_mobile"/>
</dbReference>
<reference evidence="3 4" key="1">
    <citation type="journal article" date="2019" name="Nat. Plants">
        <title>Stout camphor tree genome fills gaps in understanding of flowering plant genome evolution.</title>
        <authorList>
            <person name="Chaw S.M."/>
            <person name="Liu Y.C."/>
            <person name="Wu Y.W."/>
            <person name="Wang H.Y."/>
            <person name="Lin C.I."/>
            <person name="Wu C.S."/>
            <person name="Ke H.M."/>
            <person name="Chang L.Y."/>
            <person name="Hsu C.Y."/>
            <person name="Yang H.T."/>
            <person name="Sudianto E."/>
            <person name="Hsu M.H."/>
            <person name="Wu K.P."/>
            <person name="Wang L.N."/>
            <person name="Leebens-Mack J.H."/>
            <person name="Tsai I.J."/>
        </authorList>
    </citation>
    <scope>NUCLEOTIDE SEQUENCE [LARGE SCALE GENOMIC DNA]</scope>
    <source>
        <strain evidence="4">cv. Chaw 1501</strain>
        <tissue evidence="3">Young leaves</tissue>
    </source>
</reference>
<evidence type="ECO:0000259" key="2">
    <source>
        <dbReference type="Pfam" id="PF10536"/>
    </source>
</evidence>
<evidence type="ECO:0000313" key="4">
    <source>
        <dbReference type="Proteomes" id="UP000283530"/>
    </source>
</evidence>
<dbReference type="PANTHER" id="PTHR46033:SF8">
    <property type="entry name" value="PROTEIN MAINTENANCE OF MERISTEMS-LIKE"/>
    <property type="match status" value="1"/>
</dbReference>
<dbReference type="AlphaFoldDB" id="A0A3S3MQK1"/>
<evidence type="ECO:0000256" key="1">
    <source>
        <dbReference type="SAM" id="MobiDB-lite"/>
    </source>
</evidence>
<keyword evidence="4" id="KW-1185">Reference proteome</keyword>
<comment type="caution">
    <text evidence="3">The sequence shown here is derived from an EMBL/GenBank/DDBJ whole genome shotgun (WGS) entry which is preliminary data.</text>
</comment>